<reference evidence="2" key="1">
    <citation type="submission" date="2021-02" db="EMBL/GenBank/DDBJ databases">
        <authorList>
            <person name="Nowell W R."/>
        </authorList>
    </citation>
    <scope>NUCLEOTIDE SEQUENCE</scope>
    <source>
        <strain evidence="2">Ploen Becks lab</strain>
    </source>
</reference>
<keyword evidence="3" id="KW-1185">Reference proteome</keyword>
<dbReference type="InterPro" id="IPR012337">
    <property type="entry name" value="RNaseH-like_sf"/>
</dbReference>
<dbReference type="Pfam" id="PF05699">
    <property type="entry name" value="Dimer_Tnp_hAT"/>
    <property type="match status" value="1"/>
</dbReference>
<gene>
    <name evidence="2" type="ORF">OXX778_LOCUS5131</name>
</gene>
<dbReference type="EMBL" id="CAJNOC010000543">
    <property type="protein sequence ID" value="CAF0774537.1"/>
    <property type="molecule type" value="Genomic_DNA"/>
</dbReference>
<evidence type="ECO:0000259" key="1">
    <source>
        <dbReference type="Pfam" id="PF05699"/>
    </source>
</evidence>
<organism evidence="2 3">
    <name type="scientific">Brachionus calyciflorus</name>
    <dbReference type="NCBI Taxonomy" id="104777"/>
    <lineage>
        <taxon>Eukaryota</taxon>
        <taxon>Metazoa</taxon>
        <taxon>Spiralia</taxon>
        <taxon>Gnathifera</taxon>
        <taxon>Rotifera</taxon>
        <taxon>Eurotatoria</taxon>
        <taxon>Monogononta</taxon>
        <taxon>Pseudotrocha</taxon>
        <taxon>Ploima</taxon>
        <taxon>Brachionidae</taxon>
        <taxon>Brachionus</taxon>
    </lineage>
</organism>
<accession>A0A813R053</accession>
<dbReference type="SUPFAM" id="SSF53098">
    <property type="entry name" value="Ribonuclease H-like"/>
    <property type="match status" value="1"/>
</dbReference>
<name>A0A813R053_9BILA</name>
<dbReference type="GO" id="GO:0046983">
    <property type="term" value="F:protein dimerization activity"/>
    <property type="evidence" value="ECO:0007669"/>
    <property type="project" value="InterPro"/>
</dbReference>
<evidence type="ECO:0000313" key="2">
    <source>
        <dbReference type="EMBL" id="CAF0774537.1"/>
    </source>
</evidence>
<dbReference type="InterPro" id="IPR008906">
    <property type="entry name" value="HATC_C_dom"/>
</dbReference>
<dbReference type="AlphaFoldDB" id="A0A813R053"/>
<dbReference type="Proteomes" id="UP000663879">
    <property type="component" value="Unassembled WGS sequence"/>
</dbReference>
<sequence length="130" mass="15619">MDDVTKSCHVMDHVPEFIKSQFKDEWLLYLEISSELNKQSLDNFELEKWWLSHKTRLTKMFEVARWFKIPSSSCDSERALSKLKKIIDDTRQNMTELTIKINNFFYFNFTNDFFDESRDSESGEEDIILL</sequence>
<feature type="domain" description="HAT C-terminal dimerisation" evidence="1">
    <location>
        <begin position="36"/>
        <end position="99"/>
    </location>
</feature>
<comment type="caution">
    <text evidence="2">The sequence shown here is derived from an EMBL/GenBank/DDBJ whole genome shotgun (WGS) entry which is preliminary data.</text>
</comment>
<evidence type="ECO:0000313" key="3">
    <source>
        <dbReference type="Proteomes" id="UP000663879"/>
    </source>
</evidence>
<protein>
    <recommendedName>
        <fullName evidence="1">HAT C-terminal dimerisation domain-containing protein</fullName>
    </recommendedName>
</protein>
<proteinExistence type="predicted"/>